<name>K2P8C8_9HYPH</name>
<sequence>MAKTRRDEDLLTPAQKRLARRLASEGYELCAIADRYGLTESALDEVLNSIVATDWAKRFRELSRD</sequence>
<accession>K2P8C8</accession>
<protein>
    <submittedName>
        <fullName evidence="1">Uncharacterized protein</fullName>
    </submittedName>
</protein>
<evidence type="ECO:0000313" key="2">
    <source>
        <dbReference type="Proteomes" id="UP000007374"/>
    </source>
</evidence>
<comment type="caution">
    <text evidence="1">The sequence shown here is derived from an EMBL/GenBank/DDBJ whole genome shotgun (WGS) entry which is preliminary data.</text>
</comment>
<evidence type="ECO:0000313" key="1">
    <source>
        <dbReference type="EMBL" id="EKF43486.1"/>
    </source>
</evidence>
<organism evidence="1 2">
    <name type="scientific">Nitratireductor indicus C115</name>
    <dbReference type="NCBI Taxonomy" id="1231190"/>
    <lineage>
        <taxon>Bacteria</taxon>
        <taxon>Pseudomonadati</taxon>
        <taxon>Pseudomonadota</taxon>
        <taxon>Alphaproteobacteria</taxon>
        <taxon>Hyphomicrobiales</taxon>
        <taxon>Phyllobacteriaceae</taxon>
        <taxon>Nitratireductor</taxon>
    </lineage>
</organism>
<gene>
    <name evidence="1" type="ORF">NA8A_05623</name>
</gene>
<dbReference type="RefSeq" id="WP_009449680.1">
    <property type="nucleotide sequence ID" value="NZ_AMSI01000003.1"/>
</dbReference>
<dbReference type="PATRIC" id="fig|1231190.3.peg.1180"/>
<proteinExistence type="predicted"/>
<dbReference type="Proteomes" id="UP000007374">
    <property type="component" value="Unassembled WGS sequence"/>
</dbReference>
<reference evidence="1 2" key="1">
    <citation type="journal article" date="2012" name="J. Bacteriol.">
        <title>Genome Sequence of Nitratireductor indicus Type Strain C115.</title>
        <authorList>
            <person name="Lai Q."/>
            <person name="Li G."/>
            <person name="Yu Z."/>
            <person name="Shao Z."/>
        </authorList>
    </citation>
    <scope>NUCLEOTIDE SEQUENCE [LARGE SCALE GENOMIC DNA]</scope>
    <source>
        <strain evidence="1 2">C115</strain>
    </source>
</reference>
<dbReference type="AlphaFoldDB" id="K2P8C8"/>
<dbReference type="EMBL" id="AMSI01000003">
    <property type="protein sequence ID" value="EKF43486.1"/>
    <property type="molecule type" value="Genomic_DNA"/>
</dbReference>
<keyword evidence="2" id="KW-1185">Reference proteome</keyword>